<evidence type="ECO:0000256" key="1">
    <source>
        <dbReference type="ARBA" id="ARBA00010406"/>
    </source>
</evidence>
<dbReference type="InterPro" id="IPR026459">
    <property type="entry name" value="RNR_1b_NrdE"/>
</dbReference>
<gene>
    <name evidence="12" type="ORF">J2Z63_000602</name>
</gene>
<evidence type="ECO:0000256" key="4">
    <source>
        <dbReference type="ARBA" id="ARBA00022741"/>
    </source>
</evidence>
<evidence type="ECO:0000313" key="12">
    <source>
        <dbReference type="EMBL" id="MDQ0567955.1"/>
    </source>
</evidence>
<evidence type="ECO:0000256" key="5">
    <source>
        <dbReference type="ARBA" id="ARBA00022840"/>
    </source>
</evidence>
<dbReference type="InterPro" id="IPR013509">
    <property type="entry name" value="RNR_lsu_N"/>
</dbReference>
<evidence type="ECO:0000259" key="11">
    <source>
        <dbReference type="PROSITE" id="PS00089"/>
    </source>
</evidence>
<evidence type="ECO:0000256" key="8">
    <source>
        <dbReference type="ARBA" id="ARBA00023157"/>
    </source>
</evidence>
<comment type="catalytic activity">
    <reaction evidence="9 10">
        <text>a 2'-deoxyribonucleoside 5'-diphosphate + [thioredoxin]-disulfide + H2O = a ribonucleoside 5'-diphosphate + [thioredoxin]-dithiol</text>
        <dbReference type="Rhea" id="RHEA:23252"/>
        <dbReference type="Rhea" id="RHEA-COMP:10698"/>
        <dbReference type="Rhea" id="RHEA-COMP:10700"/>
        <dbReference type="ChEBI" id="CHEBI:15377"/>
        <dbReference type="ChEBI" id="CHEBI:29950"/>
        <dbReference type="ChEBI" id="CHEBI:50058"/>
        <dbReference type="ChEBI" id="CHEBI:57930"/>
        <dbReference type="ChEBI" id="CHEBI:73316"/>
        <dbReference type="EC" id="1.17.4.1"/>
    </reaction>
</comment>
<dbReference type="Gene3D" id="1.10.1650.20">
    <property type="match status" value="1"/>
</dbReference>
<dbReference type="InterPro" id="IPR013346">
    <property type="entry name" value="NrdE_NrdA_C"/>
</dbReference>
<dbReference type="PANTHER" id="PTHR11573:SF30">
    <property type="entry name" value="RIBONUCLEOSIDE-DIPHOSPHATE REDUCTASE 2 SUBUNIT ALPHA"/>
    <property type="match status" value="1"/>
</dbReference>
<accession>A0ABU0NEU2</accession>
<proteinExistence type="inferred from homology"/>
<dbReference type="Pfam" id="PF00317">
    <property type="entry name" value="Ribonuc_red_lgN"/>
    <property type="match status" value="1"/>
</dbReference>
<feature type="domain" description="Ribonucleotide reductase large subunit" evidence="11">
    <location>
        <begin position="571"/>
        <end position="593"/>
    </location>
</feature>
<dbReference type="Proteomes" id="UP001236620">
    <property type="component" value="Unassembled WGS sequence"/>
</dbReference>
<sequence>MKDNKDLHILDNTNDDYIKLNARSKLFSPGQDNFKLDVEAAKSYIENHIEPRMMKFDNLRQRIGYLVENNYYDKQIIDKYDFKQIEELDEYAKSFNHSFPSFMGALKFFNAYALKTFDSEKYLESYSDRALMNALFLGNGNYEKAKDILKNIMLGRFQPATPTFLNAGKKHRGEYVSCYLLRCEDNMESICRTISTSLQLSKRGGGVAICLTNLRETGSPIKNIDGLSSGPIPVMKILEDSFTYADQLGQRQGAGAVYISAHHPDIISFLDTKRENADEKIRIKSLSLGVVIPDITFELAKENKDMALFSPYDVKKVYGKPLSDISITEKYYEMLENPSIKKTFISARKLFLTIAELHFESGYPYILFEDTVNRRNAHDKKGRIIMSNLCSEIVQVSTASEYSQDLSFTKTGEDICCNLGSLNIDKMMKSGKEFGQAVYTAITALDVVSRNSDLDCAPSIKNGNANNHAVGLGAMNLHGFLATNSVMYNSPEAVDFTNMFFYTVAYNAFKASNKLAEEFGKFSSFDESRFADGSWFDKYTKCEPDKWTPATAKVKELFSKYDVEIPTQQQWIELVEKIKQTGLANSHLMAVAPTGSISYLSSCTPSLQPVVSTVEVRKEGKLGRVYVPAYEINFDNMAYYAIGAYEMGPDPIINVVAAAQQHVDQAISLTLFMTDKATTRDLNRAYVNAFKQGCASIYYVRIRQDVLEDSENYECDACKI</sequence>
<dbReference type="EMBL" id="JAUSWP010000005">
    <property type="protein sequence ID" value="MDQ0567955.1"/>
    <property type="molecule type" value="Genomic_DNA"/>
</dbReference>
<dbReference type="InterPro" id="IPR039718">
    <property type="entry name" value="Rrm1"/>
</dbReference>
<reference evidence="12" key="1">
    <citation type="submission" date="2023-07" db="EMBL/GenBank/DDBJ databases">
        <title>Genomic Encyclopedia of Type Strains, Phase IV (KMG-IV): sequencing the most valuable type-strain genomes for metagenomic binning, comparative biology and taxonomic classification.</title>
        <authorList>
            <person name="Goeker M."/>
        </authorList>
    </citation>
    <scope>NUCLEOTIDE SEQUENCE [LARGE SCALE GENOMIC DNA]</scope>
    <source>
        <strain evidence="12">DSM 22019</strain>
    </source>
</reference>
<dbReference type="Pfam" id="PF08343">
    <property type="entry name" value="RNR_N"/>
    <property type="match status" value="1"/>
</dbReference>
<name>A0ABU0NEU2_9MOLU</name>
<protein>
    <recommendedName>
        <fullName evidence="2 10">Ribonucleoside-diphosphate reductase</fullName>
        <ecNumber evidence="2 10">1.17.4.1</ecNumber>
    </recommendedName>
</protein>
<dbReference type="PRINTS" id="PR01183">
    <property type="entry name" value="RIBORDTASEM1"/>
</dbReference>
<dbReference type="PROSITE" id="PS00089">
    <property type="entry name" value="RIBORED_LARGE"/>
    <property type="match status" value="1"/>
</dbReference>
<dbReference type="NCBIfam" id="TIGR04170">
    <property type="entry name" value="RNR_1b_NrdE"/>
    <property type="match status" value="1"/>
</dbReference>
<dbReference type="RefSeq" id="WP_307445123.1">
    <property type="nucleotide sequence ID" value="NZ_JAUSWP010000005.1"/>
</dbReference>
<dbReference type="NCBIfam" id="TIGR02506">
    <property type="entry name" value="NrdE_NrdA"/>
    <property type="match status" value="1"/>
</dbReference>
<dbReference type="GO" id="GO:0004748">
    <property type="term" value="F:ribonucleoside-diphosphate reductase activity, thioredoxin disulfide as acceptor"/>
    <property type="evidence" value="ECO:0007669"/>
    <property type="project" value="UniProtKB-EC"/>
</dbReference>
<dbReference type="InterPro" id="IPR000788">
    <property type="entry name" value="RNR_lg_C"/>
</dbReference>
<organism evidence="12 13">
    <name type="scientific">Mycoplasma yeatsii</name>
    <dbReference type="NCBI Taxonomy" id="51365"/>
    <lineage>
        <taxon>Bacteria</taxon>
        <taxon>Bacillati</taxon>
        <taxon>Mycoplasmatota</taxon>
        <taxon>Mollicutes</taxon>
        <taxon>Mycoplasmataceae</taxon>
        <taxon>Mycoplasma</taxon>
    </lineage>
</organism>
<keyword evidence="8" id="KW-1015">Disulfide bond</keyword>
<keyword evidence="3" id="KW-0021">Allosteric enzyme</keyword>
<evidence type="ECO:0000313" key="13">
    <source>
        <dbReference type="Proteomes" id="UP001236620"/>
    </source>
</evidence>
<dbReference type="PANTHER" id="PTHR11573">
    <property type="entry name" value="RIBONUCLEOSIDE-DIPHOSPHATE REDUCTASE LARGE CHAIN"/>
    <property type="match status" value="1"/>
</dbReference>
<keyword evidence="6 10" id="KW-0560">Oxidoreductase</keyword>
<dbReference type="SUPFAM" id="SSF51998">
    <property type="entry name" value="PFL-like glycyl radical enzymes"/>
    <property type="match status" value="1"/>
</dbReference>
<dbReference type="InterPro" id="IPR013554">
    <property type="entry name" value="RNR_N"/>
</dbReference>
<comment type="similarity">
    <text evidence="1 10">Belongs to the ribonucleoside diphosphate reductase large chain family.</text>
</comment>
<keyword evidence="4" id="KW-0547">Nucleotide-binding</keyword>
<evidence type="ECO:0000256" key="2">
    <source>
        <dbReference type="ARBA" id="ARBA00012274"/>
    </source>
</evidence>
<keyword evidence="13" id="KW-1185">Reference proteome</keyword>
<evidence type="ECO:0000256" key="6">
    <source>
        <dbReference type="ARBA" id="ARBA00023002"/>
    </source>
</evidence>
<comment type="caution">
    <text evidence="12">The sequence shown here is derived from an EMBL/GenBank/DDBJ whole genome shotgun (WGS) entry which is preliminary data.</text>
</comment>
<dbReference type="CDD" id="cd01679">
    <property type="entry name" value="RNR_I"/>
    <property type="match status" value="1"/>
</dbReference>
<dbReference type="InterPro" id="IPR008926">
    <property type="entry name" value="RNR_R1-su_N"/>
</dbReference>
<keyword evidence="7 10" id="KW-0215">Deoxyribonucleotide synthesis</keyword>
<evidence type="ECO:0000256" key="3">
    <source>
        <dbReference type="ARBA" id="ARBA00022533"/>
    </source>
</evidence>
<dbReference type="Pfam" id="PF02867">
    <property type="entry name" value="Ribonuc_red_lgC"/>
    <property type="match status" value="1"/>
</dbReference>
<comment type="function">
    <text evidence="10">Provides the precursors necessary for DNA synthesis. Catalyzes the biosynthesis of deoxyribonucleotides from the corresponding ribonucleotides.</text>
</comment>
<dbReference type="Gene3D" id="3.20.70.20">
    <property type="match status" value="1"/>
</dbReference>
<evidence type="ECO:0000256" key="7">
    <source>
        <dbReference type="ARBA" id="ARBA00023116"/>
    </source>
</evidence>
<evidence type="ECO:0000256" key="10">
    <source>
        <dbReference type="RuleBase" id="RU003410"/>
    </source>
</evidence>
<keyword evidence="5" id="KW-0067">ATP-binding</keyword>
<evidence type="ECO:0000256" key="9">
    <source>
        <dbReference type="ARBA" id="ARBA00047754"/>
    </source>
</evidence>
<dbReference type="EC" id="1.17.4.1" evidence="2 10"/>
<dbReference type="SUPFAM" id="SSF48168">
    <property type="entry name" value="R1 subunit of ribonucleotide reductase, N-terminal domain"/>
    <property type="match status" value="1"/>
</dbReference>